<evidence type="ECO:0000313" key="3">
    <source>
        <dbReference type="EMBL" id="PRT52971.1"/>
    </source>
</evidence>
<dbReference type="PANTHER" id="PTHR28067">
    <property type="entry name" value="DNA REPLICATION REGULATOR SLD3"/>
    <property type="match status" value="1"/>
</dbReference>
<dbReference type="AlphaFoldDB" id="A0A2T0FDB7"/>
<dbReference type="GO" id="GO:0006270">
    <property type="term" value="P:DNA replication initiation"/>
    <property type="evidence" value="ECO:0007669"/>
    <property type="project" value="InterPro"/>
</dbReference>
<dbReference type="Proteomes" id="UP000238350">
    <property type="component" value="Unassembled WGS sequence"/>
</dbReference>
<reference evidence="3 4" key="1">
    <citation type="submission" date="2017-04" db="EMBL/GenBank/DDBJ databases">
        <title>Genome sequencing of [Candida] sorbophila.</title>
        <authorList>
            <person name="Ahn J.O."/>
        </authorList>
    </citation>
    <scope>NUCLEOTIDE SEQUENCE [LARGE SCALE GENOMIC DNA]</scope>
    <source>
        <strain evidence="3 4">DS02</strain>
    </source>
</reference>
<protein>
    <recommendedName>
        <fullName evidence="2">DNA replication regulator Sld3 C-terminal domain-containing protein</fullName>
    </recommendedName>
</protein>
<dbReference type="PANTHER" id="PTHR28067:SF1">
    <property type="entry name" value="DNA REPLICATION REGULATOR SLD3"/>
    <property type="match status" value="1"/>
</dbReference>
<feature type="domain" description="DNA replication regulator Sld3 C-terminal" evidence="2">
    <location>
        <begin position="217"/>
        <end position="342"/>
    </location>
</feature>
<dbReference type="Pfam" id="PF08639">
    <property type="entry name" value="Sld3_STD"/>
    <property type="match status" value="1"/>
</dbReference>
<sequence length="419" mass="47289">MLRDGRRVHRSAVPFSILPDWPQWQFLSNSIKLKPLEVCFGSFKQRPAIITFVSADTVAVCNIDAWPEESQLSMTFEVDPSNQEPWIVEPSWTDSSVQVDLCQSIGVDVLRTRYLDTVFGAPIELFTKSVLSRARAGFTNTDQFVAKLKELCSTPEELDNRYADFNNLPPEYQARLKESQESDRTSLDDELKELLVRETRVQVVVLLELESISPQFADLLTTHFQRLCIWQAIGGGENDEVLQFCSQVVIPFYRSRLPDRTRQLAKISRGVVYAHQRPRLKRRPIKPTRIAAGQAAAQKAFQKAFKSSHGETEETKQIEQPKATPSIAKRSVSRSMLAHEKRQVQVSFGRPQNQASPPPPSLPPLSRAMITKAARPKTTSQVLVQATPTKNRTVNLPKEAVPLDFGEAIDSTDDDNDNY</sequence>
<dbReference type="InterPro" id="IPR042511">
    <property type="entry name" value="Sld3"/>
</dbReference>
<dbReference type="GO" id="GO:0031261">
    <property type="term" value="C:DNA replication preinitiation complex"/>
    <property type="evidence" value="ECO:0007669"/>
    <property type="project" value="TreeGrafter"/>
</dbReference>
<dbReference type="Gene3D" id="1.20.58.2130">
    <property type="match status" value="1"/>
</dbReference>
<proteinExistence type="predicted"/>
<evidence type="ECO:0000259" key="2">
    <source>
        <dbReference type="Pfam" id="PF08639"/>
    </source>
</evidence>
<feature type="compositionally biased region" description="Basic and acidic residues" evidence="1">
    <location>
        <begin position="308"/>
        <end position="319"/>
    </location>
</feature>
<dbReference type="EMBL" id="NDIQ01000001">
    <property type="protein sequence ID" value="PRT52971.1"/>
    <property type="molecule type" value="Genomic_DNA"/>
</dbReference>
<feature type="compositionally biased region" description="Polar residues" evidence="1">
    <location>
        <begin position="344"/>
        <end position="355"/>
    </location>
</feature>
<dbReference type="RefSeq" id="XP_024662917.1">
    <property type="nucleotide sequence ID" value="XM_024807149.1"/>
</dbReference>
<keyword evidence="4" id="KW-1185">Reference proteome</keyword>
<gene>
    <name evidence="3" type="ORF">B9G98_00591</name>
</gene>
<dbReference type="InterPro" id="IPR013948">
    <property type="entry name" value="DNA_replication_reg_Sld3_C"/>
</dbReference>
<evidence type="ECO:0000313" key="4">
    <source>
        <dbReference type="Proteomes" id="UP000238350"/>
    </source>
</evidence>
<organism evidence="3 4">
    <name type="scientific">Wickerhamiella sorbophila</name>
    <dbReference type="NCBI Taxonomy" id="45607"/>
    <lineage>
        <taxon>Eukaryota</taxon>
        <taxon>Fungi</taxon>
        <taxon>Dikarya</taxon>
        <taxon>Ascomycota</taxon>
        <taxon>Saccharomycotina</taxon>
        <taxon>Dipodascomycetes</taxon>
        <taxon>Dipodascales</taxon>
        <taxon>Trichomonascaceae</taxon>
        <taxon>Wickerhamiella</taxon>
    </lineage>
</organism>
<dbReference type="OrthoDB" id="5395343at2759"/>
<accession>A0A2T0FDB7</accession>
<comment type="caution">
    <text evidence="3">The sequence shown here is derived from an EMBL/GenBank/DDBJ whole genome shotgun (WGS) entry which is preliminary data.</text>
</comment>
<name>A0A2T0FDB7_9ASCO</name>
<evidence type="ECO:0000256" key="1">
    <source>
        <dbReference type="SAM" id="MobiDB-lite"/>
    </source>
</evidence>
<feature type="region of interest" description="Disordered" evidence="1">
    <location>
        <begin position="303"/>
        <end position="366"/>
    </location>
</feature>
<dbReference type="STRING" id="45607.A0A2T0FDB7"/>
<dbReference type="GeneID" id="36514340"/>